<evidence type="ECO:0000256" key="1">
    <source>
        <dbReference type="SAM" id="MobiDB-lite"/>
    </source>
</evidence>
<dbReference type="SUPFAM" id="SSF81383">
    <property type="entry name" value="F-box domain"/>
    <property type="match status" value="1"/>
</dbReference>
<keyword evidence="4" id="KW-1185">Reference proteome</keyword>
<dbReference type="PROSITE" id="PS50181">
    <property type="entry name" value="FBOX"/>
    <property type="match status" value="1"/>
</dbReference>
<dbReference type="SMART" id="SM00256">
    <property type="entry name" value="FBOX"/>
    <property type="match status" value="1"/>
</dbReference>
<dbReference type="EMBL" id="JASNQZ010000007">
    <property type="protein sequence ID" value="KAL0955107.1"/>
    <property type="molecule type" value="Genomic_DNA"/>
</dbReference>
<accession>A0ABR3JHF4</accession>
<evidence type="ECO:0000259" key="2">
    <source>
        <dbReference type="PROSITE" id="PS50181"/>
    </source>
</evidence>
<dbReference type="Proteomes" id="UP001556367">
    <property type="component" value="Unassembled WGS sequence"/>
</dbReference>
<dbReference type="InterPro" id="IPR001810">
    <property type="entry name" value="F-box_dom"/>
</dbReference>
<feature type="domain" description="F-box" evidence="2">
    <location>
        <begin position="305"/>
        <end position="354"/>
    </location>
</feature>
<evidence type="ECO:0000313" key="4">
    <source>
        <dbReference type="Proteomes" id="UP001556367"/>
    </source>
</evidence>
<dbReference type="InterPro" id="IPR036047">
    <property type="entry name" value="F-box-like_dom_sf"/>
</dbReference>
<feature type="region of interest" description="Disordered" evidence="1">
    <location>
        <begin position="456"/>
        <end position="507"/>
    </location>
</feature>
<dbReference type="CDD" id="cd09917">
    <property type="entry name" value="F-box_SF"/>
    <property type="match status" value="1"/>
</dbReference>
<name>A0ABR3JHF4_9AGAR</name>
<proteinExistence type="predicted"/>
<dbReference type="Pfam" id="PF00646">
    <property type="entry name" value="F-box"/>
    <property type="match status" value="1"/>
</dbReference>
<sequence length="507" mass="57739">MGNDELCILSAIRLYYGGPSLLFSNSEGPEIAEIILRSWTSSPHLPKDTFSTNDLQATVNYLIETHATLGNNVGVFPWKAYCDTKWDGFLPWVAIGQFDEDNFGNAPWIEAQSEEGTLRHRAPLGREVVVRRVRNTNSGFDFAEYWDEEAQCWKDGVSGISPYMNNVNIVCHKAPLAYLKSWINWTSLPPRSIAFPDDPEALSIKAELYEIVNSRKRGRGDVGALRFLDYGGIEKTLVQYQDIFRPTWDGSTRHLERAIRDGRTGEGLMVALSRDFGAWMCVRTDVWPMRTARQALALPANTSQLTEFNRIPAELLIEILCHLDPVDYAALLSVSRSLRHILQSGVLDATVKSLILTVDGPLRWILPVESMEGEEDTFQSACATWLQPPSKDEQLTESKLIRRADFPHYAFLAEAWVHDSMRNRRRLWTITKQLELLWVDYRTKGWENNIFVPHDEDEADYLEESEEDEEGEVNKEGEEEANDQGEEEAEEEGDEEAEEEGDDQAKD</sequence>
<evidence type="ECO:0000313" key="3">
    <source>
        <dbReference type="EMBL" id="KAL0955107.1"/>
    </source>
</evidence>
<organism evidence="3 4">
    <name type="scientific">Hohenbuehelia grisea</name>
    <dbReference type="NCBI Taxonomy" id="104357"/>
    <lineage>
        <taxon>Eukaryota</taxon>
        <taxon>Fungi</taxon>
        <taxon>Dikarya</taxon>
        <taxon>Basidiomycota</taxon>
        <taxon>Agaricomycotina</taxon>
        <taxon>Agaricomycetes</taxon>
        <taxon>Agaricomycetidae</taxon>
        <taxon>Agaricales</taxon>
        <taxon>Pleurotineae</taxon>
        <taxon>Pleurotaceae</taxon>
        <taxon>Hohenbuehelia</taxon>
    </lineage>
</organism>
<gene>
    <name evidence="3" type="ORF">HGRIS_004023</name>
</gene>
<protein>
    <recommendedName>
        <fullName evidence="2">F-box domain-containing protein</fullName>
    </recommendedName>
</protein>
<reference evidence="4" key="1">
    <citation type="submission" date="2024-06" db="EMBL/GenBank/DDBJ databases">
        <title>Multi-omics analyses provide insights into the biosynthesis of the anticancer antibiotic pleurotin in Hohenbuehelia grisea.</title>
        <authorList>
            <person name="Weaver J.A."/>
            <person name="Alberti F."/>
        </authorList>
    </citation>
    <scope>NUCLEOTIDE SEQUENCE [LARGE SCALE GENOMIC DNA]</scope>
    <source>
        <strain evidence="4">T-177</strain>
    </source>
</reference>
<comment type="caution">
    <text evidence="3">The sequence shown here is derived from an EMBL/GenBank/DDBJ whole genome shotgun (WGS) entry which is preliminary data.</text>
</comment>